<reference evidence="1 2" key="1">
    <citation type="submission" date="2019-03" db="EMBL/GenBank/DDBJ databases">
        <title>First draft genome of Liparis tanakae, snailfish: a comprehensive survey of snailfish specific genes.</title>
        <authorList>
            <person name="Kim W."/>
            <person name="Song I."/>
            <person name="Jeong J.-H."/>
            <person name="Kim D."/>
            <person name="Kim S."/>
            <person name="Ryu S."/>
            <person name="Song J.Y."/>
            <person name="Lee S.K."/>
        </authorList>
    </citation>
    <scope>NUCLEOTIDE SEQUENCE [LARGE SCALE GENOMIC DNA]</scope>
    <source>
        <tissue evidence="1">Muscle</tissue>
    </source>
</reference>
<evidence type="ECO:0000313" key="1">
    <source>
        <dbReference type="EMBL" id="TNN68702.1"/>
    </source>
</evidence>
<dbReference type="EMBL" id="SRLO01000186">
    <property type="protein sequence ID" value="TNN68702.1"/>
    <property type="molecule type" value="Genomic_DNA"/>
</dbReference>
<organism evidence="1 2">
    <name type="scientific">Liparis tanakae</name>
    <name type="common">Tanaka's snailfish</name>
    <dbReference type="NCBI Taxonomy" id="230148"/>
    <lineage>
        <taxon>Eukaryota</taxon>
        <taxon>Metazoa</taxon>
        <taxon>Chordata</taxon>
        <taxon>Craniata</taxon>
        <taxon>Vertebrata</taxon>
        <taxon>Euteleostomi</taxon>
        <taxon>Actinopterygii</taxon>
        <taxon>Neopterygii</taxon>
        <taxon>Teleostei</taxon>
        <taxon>Neoteleostei</taxon>
        <taxon>Acanthomorphata</taxon>
        <taxon>Eupercaria</taxon>
        <taxon>Perciformes</taxon>
        <taxon>Cottioidei</taxon>
        <taxon>Cottales</taxon>
        <taxon>Liparidae</taxon>
        <taxon>Liparis</taxon>
    </lineage>
</organism>
<comment type="caution">
    <text evidence="1">The sequence shown here is derived from an EMBL/GenBank/DDBJ whole genome shotgun (WGS) entry which is preliminary data.</text>
</comment>
<gene>
    <name evidence="1" type="ORF">EYF80_021111</name>
</gene>
<name>A0A4Z2HUV9_9TELE</name>
<evidence type="ECO:0000313" key="2">
    <source>
        <dbReference type="Proteomes" id="UP000314294"/>
    </source>
</evidence>
<accession>A0A4Z2HUV9</accession>
<protein>
    <submittedName>
        <fullName evidence="1">Uncharacterized protein</fullName>
    </submittedName>
</protein>
<dbReference type="AlphaFoldDB" id="A0A4Z2HUV9"/>
<keyword evidence="2" id="KW-1185">Reference proteome</keyword>
<proteinExistence type="predicted"/>
<dbReference type="Proteomes" id="UP000314294">
    <property type="component" value="Unassembled WGS sequence"/>
</dbReference>
<sequence>MITTSLNGPSPLLLYTPTFTSNGVRGGKVSSRYLYVVESADVTIFSFQPLVPLARNATILVYLPASLVLTPLDGALGSPVPMALLATTLNSYSTQGLSSTAMADSMSPVTGSGSADRNVASSGHYVKRHPLNLFMQTDQTVSPAKLTAAMKEFDKIKRSKGEQ</sequence>